<dbReference type="Pfam" id="PF06151">
    <property type="entry name" value="Trehalose_recp"/>
    <property type="match status" value="1"/>
</dbReference>
<evidence type="ECO:0000256" key="8">
    <source>
        <dbReference type="SAM" id="Phobius"/>
    </source>
</evidence>
<evidence type="ECO:0008006" key="11">
    <source>
        <dbReference type="Google" id="ProtNLM"/>
    </source>
</evidence>
<dbReference type="EMBL" id="JARPUR010000003">
    <property type="protein sequence ID" value="KAK4880017.1"/>
    <property type="molecule type" value="Genomic_DNA"/>
</dbReference>
<evidence type="ECO:0000256" key="6">
    <source>
        <dbReference type="ARBA" id="ARBA00023136"/>
    </source>
</evidence>
<gene>
    <name evidence="9" type="ORF">RN001_008163</name>
</gene>
<feature type="transmembrane region" description="Helical" evidence="8">
    <location>
        <begin position="145"/>
        <end position="165"/>
    </location>
</feature>
<keyword evidence="7" id="KW-0675">Receptor</keyword>
<evidence type="ECO:0000256" key="4">
    <source>
        <dbReference type="ARBA" id="ARBA00022692"/>
    </source>
</evidence>
<accession>A0AAN7P9C0</accession>
<keyword evidence="6 8" id="KW-0472">Membrane</keyword>
<feature type="transmembrane region" description="Helical" evidence="8">
    <location>
        <begin position="12"/>
        <end position="34"/>
    </location>
</feature>
<proteinExistence type="inferred from homology"/>
<evidence type="ECO:0000256" key="5">
    <source>
        <dbReference type="ARBA" id="ARBA00022989"/>
    </source>
</evidence>
<name>A0AAN7P9C0_9COLE</name>
<dbReference type="PANTHER" id="PTHR21421:SF29">
    <property type="entry name" value="GUSTATORY RECEPTOR 5A FOR TREHALOSE-RELATED"/>
    <property type="match status" value="1"/>
</dbReference>
<evidence type="ECO:0000256" key="7">
    <source>
        <dbReference type="ARBA" id="ARBA00023170"/>
    </source>
</evidence>
<keyword evidence="4 8" id="KW-0812">Transmembrane</keyword>
<protein>
    <recommendedName>
        <fullName evidence="11">Gustatory receptor</fullName>
    </recommendedName>
</protein>
<evidence type="ECO:0000313" key="9">
    <source>
        <dbReference type="EMBL" id="KAK4880017.1"/>
    </source>
</evidence>
<feature type="transmembrane region" description="Helical" evidence="8">
    <location>
        <begin position="79"/>
        <end position="98"/>
    </location>
</feature>
<dbReference type="InterPro" id="IPR009318">
    <property type="entry name" value="Gustatory_rcpt"/>
</dbReference>
<organism evidence="9 10">
    <name type="scientific">Aquatica leii</name>
    <dbReference type="NCBI Taxonomy" id="1421715"/>
    <lineage>
        <taxon>Eukaryota</taxon>
        <taxon>Metazoa</taxon>
        <taxon>Ecdysozoa</taxon>
        <taxon>Arthropoda</taxon>
        <taxon>Hexapoda</taxon>
        <taxon>Insecta</taxon>
        <taxon>Pterygota</taxon>
        <taxon>Neoptera</taxon>
        <taxon>Endopterygota</taxon>
        <taxon>Coleoptera</taxon>
        <taxon>Polyphaga</taxon>
        <taxon>Elateriformia</taxon>
        <taxon>Elateroidea</taxon>
        <taxon>Lampyridae</taxon>
        <taxon>Luciolinae</taxon>
        <taxon>Aquatica</taxon>
    </lineage>
</organism>
<reference evidence="10" key="1">
    <citation type="submission" date="2023-01" db="EMBL/GenBank/DDBJ databases">
        <title>Key to firefly adult light organ development and bioluminescence: homeobox transcription factors regulate luciferase expression and transportation to peroxisome.</title>
        <authorList>
            <person name="Fu X."/>
        </authorList>
    </citation>
    <scope>NUCLEOTIDE SEQUENCE [LARGE SCALE GENOMIC DNA]</scope>
</reference>
<dbReference type="GO" id="GO:0008527">
    <property type="term" value="F:taste receptor activity"/>
    <property type="evidence" value="ECO:0007669"/>
    <property type="project" value="InterPro"/>
</dbReference>
<keyword evidence="10" id="KW-1185">Reference proteome</keyword>
<evidence type="ECO:0000256" key="3">
    <source>
        <dbReference type="ARBA" id="ARBA00022475"/>
    </source>
</evidence>
<sequence length="253" mass="29425">MLCYGPLPSLKLRFKIASFAFLFVGVFEHLLYVYSAGIRVVTANIKPHESFAQVYFVTVYDGFFDIFNYAHWKAIYVEFVALVTTFLWQFCDLFLVLMTSSLAERFRQINKYILEHKVLSEAEWRTIRKQYNKLSILSNLFNANLSGVIMLSFSANVYFISISLFQILNSRTTFEMFFVLFNVLFIMTHFLLVSMYSAWVYEESNAVISEISSLPLKNINHEVDRLLTQMAERDIGVWGGGLFQVTRTIVFTV</sequence>
<dbReference type="Proteomes" id="UP001353858">
    <property type="component" value="Unassembled WGS sequence"/>
</dbReference>
<evidence type="ECO:0000256" key="1">
    <source>
        <dbReference type="ARBA" id="ARBA00004651"/>
    </source>
</evidence>
<feature type="transmembrane region" description="Helical" evidence="8">
    <location>
        <begin position="177"/>
        <end position="199"/>
    </location>
</feature>
<dbReference type="GO" id="GO:0050916">
    <property type="term" value="P:sensory perception of sweet taste"/>
    <property type="evidence" value="ECO:0007669"/>
    <property type="project" value="UniProtKB-ARBA"/>
</dbReference>
<comment type="similarity">
    <text evidence="2">Belongs to the insect chemoreceptor superfamily. Gustatory receptor (GR) family. Gr5a subfamily.</text>
</comment>
<evidence type="ECO:0000313" key="10">
    <source>
        <dbReference type="Proteomes" id="UP001353858"/>
    </source>
</evidence>
<comment type="caution">
    <text evidence="9">The sequence shown here is derived from an EMBL/GenBank/DDBJ whole genome shotgun (WGS) entry which is preliminary data.</text>
</comment>
<keyword evidence="5 8" id="KW-1133">Transmembrane helix</keyword>
<dbReference type="GO" id="GO:0005886">
    <property type="term" value="C:plasma membrane"/>
    <property type="evidence" value="ECO:0007669"/>
    <property type="project" value="UniProtKB-SubCell"/>
</dbReference>
<keyword evidence="3" id="KW-1003">Cell membrane</keyword>
<evidence type="ECO:0000256" key="2">
    <source>
        <dbReference type="ARBA" id="ARBA00005327"/>
    </source>
</evidence>
<comment type="subcellular location">
    <subcellularLocation>
        <location evidence="1">Cell membrane</location>
        <topology evidence="1">Multi-pass membrane protein</topology>
    </subcellularLocation>
</comment>
<dbReference type="AlphaFoldDB" id="A0AAN7P9C0"/>
<dbReference type="PANTHER" id="PTHR21421">
    <property type="entry name" value="GUSTATORY RECEPTOR"/>
    <property type="match status" value="1"/>
</dbReference>